<dbReference type="SUPFAM" id="SSF55545">
    <property type="entry name" value="beta-N-acetylhexosaminidase-like domain"/>
    <property type="match status" value="1"/>
</dbReference>
<reference evidence="4" key="1">
    <citation type="submission" date="2019-11" db="EMBL/GenBank/DDBJ databases">
        <authorList>
            <person name="Feng L."/>
        </authorList>
    </citation>
    <scope>NUCLEOTIDE SEQUENCE</scope>
    <source>
        <strain evidence="4">BcaccaeLFYP20</strain>
    </source>
</reference>
<dbReference type="EMBL" id="CACRTB010000038">
    <property type="protein sequence ID" value="VYT47625.1"/>
    <property type="molecule type" value="Genomic_DNA"/>
</dbReference>
<dbReference type="Pfam" id="PF02838">
    <property type="entry name" value="Glyco_hydro_20b"/>
    <property type="match status" value="1"/>
</dbReference>
<evidence type="ECO:0000256" key="1">
    <source>
        <dbReference type="ARBA" id="ARBA00022801"/>
    </source>
</evidence>
<accession>A0A6N2X0B4</accession>
<dbReference type="InterPro" id="IPR029018">
    <property type="entry name" value="Hex-like_dom2"/>
</dbReference>
<dbReference type="InterPro" id="IPR015882">
    <property type="entry name" value="HEX_bac_N"/>
</dbReference>
<name>A0A6N2X0B4_9BACE</name>
<gene>
    <name evidence="4" type="ORF">BCLFYP20_04546</name>
</gene>
<evidence type="ECO:0000313" key="4">
    <source>
        <dbReference type="EMBL" id="VYT47625.1"/>
    </source>
</evidence>
<dbReference type="GO" id="GO:0016798">
    <property type="term" value="F:hydrolase activity, acting on glycosyl bonds"/>
    <property type="evidence" value="ECO:0007669"/>
    <property type="project" value="UniProtKB-KW"/>
</dbReference>
<proteinExistence type="predicted"/>
<feature type="domain" description="Beta-hexosaminidase bacterial type N-terminal" evidence="3">
    <location>
        <begin position="5"/>
        <end position="67"/>
    </location>
</feature>
<dbReference type="Gene3D" id="3.30.379.10">
    <property type="entry name" value="Chitobiase/beta-hexosaminidase domain 2-like"/>
    <property type="match status" value="1"/>
</dbReference>
<dbReference type="AlphaFoldDB" id="A0A6N2X0B4"/>
<evidence type="ECO:0000259" key="3">
    <source>
        <dbReference type="Pfam" id="PF02838"/>
    </source>
</evidence>
<keyword evidence="2" id="KW-0326">Glycosidase</keyword>
<evidence type="ECO:0000256" key="2">
    <source>
        <dbReference type="ARBA" id="ARBA00023295"/>
    </source>
</evidence>
<keyword evidence="1" id="KW-0378">Hydrolase</keyword>
<organism evidence="4">
    <name type="scientific">Bacteroides caccae</name>
    <dbReference type="NCBI Taxonomy" id="47678"/>
    <lineage>
        <taxon>Bacteria</taxon>
        <taxon>Pseudomonadati</taxon>
        <taxon>Bacteroidota</taxon>
        <taxon>Bacteroidia</taxon>
        <taxon>Bacteroidales</taxon>
        <taxon>Bacteroidaceae</taxon>
        <taxon>Bacteroides</taxon>
    </lineage>
</organism>
<protein>
    <recommendedName>
        <fullName evidence="3">Beta-hexosaminidase bacterial type N-terminal domain-containing protein</fullName>
    </recommendedName>
</protein>
<dbReference type="GO" id="GO:0005975">
    <property type="term" value="P:carbohydrate metabolic process"/>
    <property type="evidence" value="ECO:0007669"/>
    <property type="project" value="UniProtKB-ARBA"/>
</dbReference>
<sequence length="71" mass="7901">MVNEYNIVPKPNQILPREGRFKLSNKVCLVVPPNAPEAKEIANSLAEQLKLTAGISLKETESTEHKSMKIN</sequence>